<evidence type="ECO:0000256" key="5">
    <source>
        <dbReference type="HAMAP-Rule" id="MF_01201"/>
    </source>
</evidence>
<dbReference type="Gene3D" id="2.40.37.10">
    <property type="entry name" value="Lyase, Ornithine Decarboxylase, Chain A, domain 1"/>
    <property type="match status" value="1"/>
</dbReference>
<keyword evidence="10" id="KW-1185">Reference proteome</keyword>
<reference evidence="9 10" key="1">
    <citation type="submission" date="2013-08" db="EMBL/GenBank/DDBJ databases">
        <title>Genome of Pontibacillus chungwhensis.</title>
        <authorList>
            <person name="Wang Q."/>
            <person name="Wang G."/>
        </authorList>
    </citation>
    <scope>NUCLEOTIDE SEQUENCE [LARGE SCALE GENOMIC DNA]</scope>
    <source>
        <strain evidence="9 10">BH030062</strain>
    </source>
</reference>
<dbReference type="GO" id="GO:0005829">
    <property type="term" value="C:cytosol"/>
    <property type="evidence" value="ECO:0007669"/>
    <property type="project" value="TreeGrafter"/>
</dbReference>
<dbReference type="UniPathway" id="UPA00042">
    <property type="reaction ID" value="UER00497"/>
</dbReference>
<evidence type="ECO:0000313" key="10">
    <source>
        <dbReference type="Proteomes" id="UP000030153"/>
    </source>
</evidence>
<dbReference type="InterPro" id="IPR001608">
    <property type="entry name" value="Ala_racemase_N"/>
</dbReference>
<dbReference type="PRINTS" id="PR00992">
    <property type="entry name" value="ALARACEMASE"/>
</dbReference>
<dbReference type="SMART" id="SM01005">
    <property type="entry name" value="Ala_racemase_C"/>
    <property type="match status" value="1"/>
</dbReference>
<dbReference type="SUPFAM" id="SSF50621">
    <property type="entry name" value="Alanine racemase C-terminal domain-like"/>
    <property type="match status" value="1"/>
</dbReference>
<dbReference type="HAMAP" id="MF_01201">
    <property type="entry name" value="Ala_racemase"/>
    <property type="match status" value="1"/>
</dbReference>
<evidence type="ECO:0000256" key="3">
    <source>
        <dbReference type="ARBA" id="ARBA00022898"/>
    </source>
</evidence>
<dbReference type="RefSeq" id="WP_156969218.1">
    <property type="nucleotide sequence ID" value="NZ_AVBG01000016.1"/>
</dbReference>
<dbReference type="GO" id="GO:0008784">
    <property type="term" value="F:alanine racemase activity"/>
    <property type="evidence" value="ECO:0007669"/>
    <property type="project" value="UniProtKB-UniRule"/>
</dbReference>
<dbReference type="SUPFAM" id="SSF51419">
    <property type="entry name" value="PLP-binding barrel"/>
    <property type="match status" value="1"/>
</dbReference>
<dbReference type="EMBL" id="AVBG01000016">
    <property type="protein sequence ID" value="KGP90084.1"/>
    <property type="molecule type" value="Genomic_DNA"/>
</dbReference>
<comment type="catalytic activity">
    <reaction evidence="1 5">
        <text>L-alanine = D-alanine</text>
        <dbReference type="Rhea" id="RHEA:20249"/>
        <dbReference type="ChEBI" id="CHEBI:57416"/>
        <dbReference type="ChEBI" id="CHEBI:57972"/>
        <dbReference type="EC" id="5.1.1.1"/>
    </reaction>
</comment>
<feature type="active site" description="Proton acceptor; specific for D-alanine" evidence="5">
    <location>
        <position position="39"/>
    </location>
</feature>
<gene>
    <name evidence="9" type="ORF">N780_06735</name>
</gene>
<keyword evidence="4 5" id="KW-0413">Isomerase</keyword>
<dbReference type="AlphaFoldDB" id="A0A0A2UQ44"/>
<comment type="pathway">
    <text evidence="5">Amino-acid biosynthesis; D-alanine biosynthesis; D-alanine from L-alanine: step 1/1.</text>
</comment>
<comment type="function">
    <text evidence="5">Catalyzes the interconversion of L-alanine and D-alanine. May also act on other amino acids.</text>
</comment>
<evidence type="ECO:0000313" key="9">
    <source>
        <dbReference type="EMBL" id="KGP90084.1"/>
    </source>
</evidence>
<evidence type="ECO:0000256" key="2">
    <source>
        <dbReference type="ARBA" id="ARBA00001933"/>
    </source>
</evidence>
<feature type="binding site" evidence="5 7">
    <location>
        <position position="135"/>
    </location>
    <ligand>
        <name>substrate</name>
    </ligand>
</feature>
<dbReference type="InterPro" id="IPR000821">
    <property type="entry name" value="Ala_racemase"/>
</dbReference>
<dbReference type="Pfam" id="PF01168">
    <property type="entry name" value="Ala_racemase_N"/>
    <property type="match status" value="1"/>
</dbReference>
<dbReference type="InterPro" id="IPR011079">
    <property type="entry name" value="Ala_racemase_C"/>
</dbReference>
<comment type="cofactor">
    <cofactor evidence="2 5 6">
        <name>pyridoxal 5'-phosphate</name>
        <dbReference type="ChEBI" id="CHEBI:597326"/>
    </cofactor>
</comment>
<dbReference type="PANTHER" id="PTHR30511">
    <property type="entry name" value="ALANINE RACEMASE"/>
    <property type="match status" value="1"/>
</dbReference>
<feature type="modified residue" description="N6-(pyridoxal phosphate)lysine" evidence="5 6">
    <location>
        <position position="39"/>
    </location>
</feature>
<dbReference type="InterPro" id="IPR020622">
    <property type="entry name" value="Ala_racemase_pyridoxalP-BS"/>
</dbReference>
<evidence type="ECO:0000256" key="4">
    <source>
        <dbReference type="ARBA" id="ARBA00023235"/>
    </source>
</evidence>
<dbReference type="FunFam" id="2.40.37.10:FF:000006">
    <property type="entry name" value="Alanine racemase"/>
    <property type="match status" value="1"/>
</dbReference>
<evidence type="ECO:0000256" key="7">
    <source>
        <dbReference type="PIRSR" id="PIRSR600821-52"/>
    </source>
</evidence>
<dbReference type="PROSITE" id="PS00395">
    <property type="entry name" value="ALANINE_RACEMASE"/>
    <property type="match status" value="1"/>
</dbReference>
<comment type="similarity">
    <text evidence="5">Belongs to the alanine racemase family.</text>
</comment>
<organism evidence="9 10">
    <name type="scientific">Pontibacillus chungwhensis BH030062</name>
    <dbReference type="NCBI Taxonomy" id="1385513"/>
    <lineage>
        <taxon>Bacteria</taxon>
        <taxon>Bacillati</taxon>
        <taxon>Bacillota</taxon>
        <taxon>Bacilli</taxon>
        <taxon>Bacillales</taxon>
        <taxon>Bacillaceae</taxon>
        <taxon>Pontibacillus</taxon>
    </lineage>
</organism>
<dbReference type="GO" id="GO:0009252">
    <property type="term" value="P:peptidoglycan biosynthetic process"/>
    <property type="evidence" value="ECO:0007669"/>
    <property type="project" value="TreeGrafter"/>
</dbReference>
<evidence type="ECO:0000259" key="8">
    <source>
        <dbReference type="SMART" id="SM01005"/>
    </source>
</evidence>
<dbReference type="InterPro" id="IPR029066">
    <property type="entry name" value="PLP-binding_barrel"/>
</dbReference>
<dbReference type="GO" id="GO:0030632">
    <property type="term" value="P:D-alanine biosynthetic process"/>
    <property type="evidence" value="ECO:0007669"/>
    <property type="project" value="UniProtKB-UniRule"/>
</dbReference>
<dbReference type="FunFam" id="3.20.20.10:FF:000002">
    <property type="entry name" value="Alanine racemase"/>
    <property type="match status" value="1"/>
</dbReference>
<dbReference type="Gene3D" id="3.20.20.10">
    <property type="entry name" value="Alanine racemase"/>
    <property type="match status" value="1"/>
</dbReference>
<protein>
    <recommendedName>
        <fullName evidence="5">Alanine racemase</fullName>
        <ecNumber evidence="5">5.1.1.1</ecNumber>
    </recommendedName>
</protein>
<proteinExistence type="inferred from homology"/>
<name>A0A0A2UQ44_9BACI</name>
<dbReference type="Pfam" id="PF00842">
    <property type="entry name" value="Ala_racemase_C"/>
    <property type="match status" value="1"/>
</dbReference>
<feature type="active site" description="Proton acceptor; specific for L-alanine" evidence="5">
    <location>
        <position position="266"/>
    </location>
</feature>
<dbReference type="CDD" id="cd00430">
    <property type="entry name" value="PLPDE_III_AR"/>
    <property type="match status" value="1"/>
</dbReference>
<feature type="domain" description="Alanine racemase C-terminal" evidence="8">
    <location>
        <begin position="245"/>
        <end position="370"/>
    </location>
</feature>
<feature type="binding site" evidence="5 7">
    <location>
        <position position="313"/>
    </location>
    <ligand>
        <name>substrate</name>
    </ligand>
</feature>
<dbReference type="Proteomes" id="UP000030153">
    <property type="component" value="Unassembled WGS sequence"/>
</dbReference>
<sequence>MAQYYRDTWIEIQLDAIQGNIQNLKKQLPKKTEVYAVVKANAYGHGDVQVAKAALEGGASGLAVALLDEAIRLRETGISAPILVMGWTRPEDVSVAADYDITLTVFQADWLREIKTMNLDQVLSFHIKLDTGMGRIGIREPEELEEVLKECKGEGLLLKGVFTHFATADEEETEYVEEQQRRFDDLMRTFTSLWEDPVEVHTGNSALSMRFPEKMNHIVRFGISMYGLYPSKEVKAIKPIELSSSFSLHSKLVHTKKVPPGESISYGATYTTSEEEWIGTIPIGYADGWIRKLQGIEVLINGKRMPIIGRICMDQCMVKLDQAYPVGTQVTLIGKQEKEEIEVDEIADYLETINYEIPCMISERVPRVFLNGGEVIDVYNGITFSNEQRYGSV</sequence>
<dbReference type="STRING" id="1385513.N780_06735"/>
<dbReference type="InterPro" id="IPR009006">
    <property type="entry name" value="Ala_racemase/Decarboxylase_C"/>
</dbReference>
<evidence type="ECO:0000256" key="6">
    <source>
        <dbReference type="PIRSR" id="PIRSR600821-50"/>
    </source>
</evidence>
<dbReference type="PANTHER" id="PTHR30511:SF0">
    <property type="entry name" value="ALANINE RACEMASE, CATABOLIC-RELATED"/>
    <property type="match status" value="1"/>
</dbReference>
<dbReference type="EC" id="5.1.1.1" evidence="5"/>
<dbReference type="NCBIfam" id="TIGR00492">
    <property type="entry name" value="alr"/>
    <property type="match status" value="1"/>
</dbReference>
<evidence type="ECO:0000256" key="1">
    <source>
        <dbReference type="ARBA" id="ARBA00000316"/>
    </source>
</evidence>
<accession>A0A0A2UQ44</accession>
<dbReference type="eggNOG" id="COG0787">
    <property type="taxonomic scope" value="Bacteria"/>
</dbReference>
<keyword evidence="3 5" id="KW-0663">Pyridoxal phosphate</keyword>
<dbReference type="OrthoDB" id="9813814at2"/>
<dbReference type="GO" id="GO:0030170">
    <property type="term" value="F:pyridoxal phosphate binding"/>
    <property type="evidence" value="ECO:0007669"/>
    <property type="project" value="UniProtKB-UniRule"/>
</dbReference>
<comment type="caution">
    <text evidence="9">The sequence shown here is derived from an EMBL/GenBank/DDBJ whole genome shotgun (WGS) entry which is preliminary data.</text>
</comment>